<reference evidence="1" key="1">
    <citation type="submission" date="2021-06" db="EMBL/GenBank/DDBJ databases">
        <authorList>
            <person name="Kallberg Y."/>
            <person name="Tangrot J."/>
            <person name="Rosling A."/>
        </authorList>
    </citation>
    <scope>NUCLEOTIDE SEQUENCE</scope>
    <source>
        <strain evidence="1">CL551</strain>
    </source>
</reference>
<dbReference type="AlphaFoldDB" id="A0A9N9HZX4"/>
<dbReference type="Proteomes" id="UP000789342">
    <property type="component" value="Unassembled WGS sequence"/>
</dbReference>
<sequence>QGRMKIIVSLISNRVLGTPRNSQNFPSVTQKHQKRQELYRSEKKNFVFDYWIVQICDTGRTEIFNALR</sequence>
<evidence type="ECO:0000313" key="1">
    <source>
        <dbReference type="EMBL" id="CAG8715041.1"/>
    </source>
</evidence>
<protein>
    <submittedName>
        <fullName evidence="1">14822_t:CDS:1</fullName>
    </submittedName>
</protein>
<dbReference type="EMBL" id="CAJVPV010020548">
    <property type="protein sequence ID" value="CAG8715041.1"/>
    <property type="molecule type" value="Genomic_DNA"/>
</dbReference>
<evidence type="ECO:0000313" key="2">
    <source>
        <dbReference type="Proteomes" id="UP000789342"/>
    </source>
</evidence>
<organism evidence="1 2">
    <name type="scientific">Acaulospora morrowiae</name>
    <dbReference type="NCBI Taxonomy" id="94023"/>
    <lineage>
        <taxon>Eukaryota</taxon>
        <taxon>Fungi</taxon>
        <taxon>Fungi incertae sedis</taxon>
        <taxon>Mucoromycota</taxon>
        <taxon>Glomeromycotina</taxon>
        <taxon>Glomeromycetes</taxon>
        <taxon>Diversisporales</taxon>
        <taxon>Acaulosporaceae</taxon>
        <taxon>Acaulospora</taxon>
    </lineage>
</organism>
<feature type="non-terminal residue" evidence="1">
    <location>
        <position position="1"/>
    </location>
</feature>
<proteinExistence type="predicted"/>
<gene>
    <name evidence="1" type="ORF">AMORRO_LOCUS12948</name>
</gene>
<name>A0A9N9HZX4_9GLOM</name>
<comment type="caution">
    <text evidence="1">The sequence shown here is derived from an EMBL/GenBank/DDBJ whole genome shotgun (WGS) entry which is preliminary data.</text>
</comment>
<accession>A0A9N9HZX4</accession>
<keyword evidence="2" id="KW-1185">Reference proteome</keyword>